<feature type="region of interest" description="Disordered" evidence="6">
    <location>
        <begin position="301"/>
        <end position="323"/>
    </location>
</feature>
<dbReference type="Gene3D" id="1.10.220.150">
    <property type="entry name" value="Arf GTPase activating protein"/>
    <property type="match status" value="1"/>
</dbReference>
<dbReference type="GO" id="GO:0032012">
    <property type="term" value="P:regulation of ARF protein signal transduction"/>
    <property type="evidence" value="ECO:0007669"/>
    <property type="project" value="TreeGrafter"/>
</dbReference>
<dbReference type="SMART" id="SM00105">
    <property type="entry name" value="ArfGap"/>
    <property type="match status" value="1"/>
</dbReference>
<keyword evidence="2" id="KW-0479">Metal-binding</keyword>
<dbReference type="FunFam" id="1.10.220.150:FF:000014">
    <property type="entry name" value="ADP-ribosylation factor GTPase-activating protein"/>
    <property type="match status" value="1"/>
</dbReference>
<accession>A0A0X3PD27</accession>
<dbReference type="EMBL" id="GEEE01018119">
    <property type="protein sequence ID" value="JAP45106.1"/>
    <property type="molecule type" value="Transcribed_RNA"/>
</dbReference>
<proteinExistence type="predicted"/>
<dbReference type="PROSITE" id="PS50115">
    <property type="entry name" value="ARFGAP"/>
    <property type="match status" value="1"/>
</dbReference>
<evidence type="ECO:0000256" key="4">
    <source>
        <dbReference type="ARBA" id="ARBA00022833"/>
    </source>
</evidence>
<feature type="compositionally biased region" description="Polar residues" evidence="6">
    <location>
        <begin position="356"/>
        <end position="387"/>
    </location>
</feature>
<dbReference type="AlphaFoldDB" id="A0A0X3PD27"/>
<feature type="compositionally biased region" description="Low complexity" evidence="6">
    <location>
        <begin position="312"/>
        <end position="323"/>
    </location>
</feature>
<dbReference type="GO" id="GO:0008270">
    <property type="term" value="F:zinc ion binding"/>
    <property type="evidence" value="ECO:0007669"/>
    <property type="project" value="UniProtKB-KW"/>
</dbReference>
<dbReference type="SUPFAM" id="SSF57863">
    <property type="entry name" value="ArfGap/RecO-like zinc finger"/>
    <property type="match status" value="1"/>
</dbReference>
<keyword evidence="3 5" id="KW-0863">Zinc-finger</keyword>
<keyword evidence="4" id="KW-0862">Zinc</keyword>
<reference evidence="8" key="1">
    <citation type="submission" date="2016-01" db="EMBL/GenBank/DDBJ databases">
        <title>Reference transcriptome for the parasite Schistocephalus solidus: insights into the molecular evolution of parasitism.</title>
        <authorList>
            <person name="Hebert F.O."/>
            <person name="Grambauer S."/>
            <person name="Barber I."/>
            <person name="Landry C.R."/>
            <person name="Aubin-Horth N."/>
        </authorList>
    </citation>
    <scope>NUCLEOTIDE SEQUENCE</scope>
</reference>
<gene>
    <name evidence="8" type="primary">ARFG1</name>
    <name evidence="8" type="ORF">TR88103</name>
</gene>
<dbReference type="GO" id="GO:0005096">
    <property type="term" value="F:GTPase activator activity"/>
    <property type="evidence" value="ECO:0007669"/>
    <property type="project" value="UniProtKB-KW"/>
</dbReference>
<evidence type="ECO:0000256" key="1">
    <source>
        <dbReference type="ARBA" id="ARBA00022468"/>
    </source>
</evidence>
<dbReference type="PANTHER" id="PTHR46395">
    <property type="entry name" value="ADP-RIBOSYLATION FACTOR GTPASE-ACTIVATING PROTEIN 1"/>
    <property type="match status" value="1"/>
</dbReference>
<keyword evidence="1" id="KW-0343">GTPase activation</keyword>
<evidence type="ECO:0000259" key="7">
    <source>
        <dbReference type="PROSITE" id="PS50115"/>
    </source>
</evidence>
<dbReference type="GO" id="GO:0000139">
    <property type="term" value="C:Golgi membrane"/>
    <property type="evidence" value="ECO:0007669"/>
    <property type="project" value="TreeGrafter"/>
</dbReference>
<feature type="domain" description="Arf-GAP" evidence="7">
    <location>
        <begin position="7"/>
        <end position="124"/>
    </location>
</feature>
<dbReference type="InterPro" id="IPR038508">
    <property type="entry name" value="ArfGAP_dom_sf"/>
</dbReference>
<dbReference type="InterPro" id="IPR001164">
    <property type="entry name" value="ArfGAP_dom"/>
</dbReference>
<evidence type="ECO:0000313" key="8">
    <source>
        <dbReference type="EMBL" id="JAP45106.1"/>
    </source>
</evidence>
<organism evidence="8">
    <name type="scientific">Schistocephalus solidus</name>
    <name type="common">Tapeworm</name>
    <dbReference type="NCBI Taxonomy" id="70667"/>
    <lineage>
        <taxon>Eukaryota</taxon>
        <taxon>Metazoa</taxon>
        <taxon>Spiralia</taxon>
        <taxon>Lophotrochozoa</taxon>
        <taxon>Platyhelminthes</taxon>
        <taxon>Cestoda</taxon>
        <taxon>Eucestoda</taxon>
        <taxon>Diphyllobothriidea</taxon>
        <taxon>Diphyllobothriidae</taxon>
        <taxon>Schistocephalus</taxon>
    </lineage>
</organism>
<evidence type="ECO:0000256" key="6">
    <source>
        <dbReference type="SAM" id="MobiDB-lite"/>
    </source>
</evidence>
<feature type="region of interest" description="Disordered" evidence="6">
    <location>
        <begin position="343"/>
        <end position="430"/>
    </location>
</feature>
<sequence>MASPRTRHTLAEVRRKDENNFCFECGTANPQWVSVTYGIFICLECSGQHRGLGVHLSFVRSTTMDKWKPIELEKMKVGGNRHARLFLESQPDYRSNWSLKEKYNSRAAALLRDKITTEAEGRLWDESTSPARNYQPQVPRSATTGNLQTMAQPIGNQSYGPKGMPNCQSDLEAWLNEPNQKSATEQFFVRQMNENLSRPVGIPPSQGGRFVGFGSGPVQNAARQESSAYDDAFKAIMTGWSAVGQLASAAAKKTSQLASTATEKTRQITMTVQERIKDGHLMEDLSETVNSVTQKVQNYLKPADGDSSRSNSQDLSMSQSYQQSSYRGTYGSLDADLSDHSTRLNQELGGGESINDWHSSFPRSGSGNETKEINSTAPDSTTKTKSAANGWWANEDDWGDASWGQEDSGGGTERLSAASRRGGRKTAKAD</sequence>
<evidence type="ECO:0000256" key="5">
    <source>
        <dbReference type="PROSITE-ProRule" id="PRU00288"/>
    </source>
</evidence>
<dbReference type="Gene3D" id="1.10.287.700">
    <property type="entry name" value="Helix hairpin bin"/>
    <property type="match status" value="1"/>
</dbReference>
<dbReference type="PANTHER" id="PTHR46395:SF1">
    <property type="entry name" value="ADP-RIBOSYLATION FACTOR GTPASE-ACTIVATING PROTEIN 1"/>
    <property type="match status" value="1"/>
</dbReference>
<dbReference type="InterPro" id="IPR037278">
    <property type="entry name" value="ARFGAP/RecO"/>
</dbReference>
<dbReference type="PRINTS" id="PR00405">
    <property type="entry name" value="REVINTRACTNG"/>
</dbReference>
<feature type="compositionally biased region" description="Basic residues" evidence="6">
    <location>
        <begin position="421"/>
        <end position="430"/>
    </location>
</feature>
<dbReference type="CDD" id="cd08830">
    <property type="entry name" value="ArfGap_ArfGap1"/>
    <property type="match status" value="1"/>
</dbReference>
<protein>
    <submittedName>
        <fullName evidence="8">ADP-ribosylation factor GTPase-activating protein 1</fullName>
    </submittedName>
</protein>
<evidence type="ECO:0000256" key="3">
    <source>
        <dbReference type="ARBA" id="ARBA00022771"/>
    </source>
</evidence>
<dbReference type="Pfam" id="PF01412">
    <property type="entry name" value="ArfGap"/>
    <property type="match status" value="1"/>
</dbReference>
<name>A0A0X3PD27_SCHSO</name>
<evidence type="ECO:0000256" key="2">
    <source>
        <dbReference type="ARBA" id="ARBA00022723"/>
    </source>
</evidence>
<dbReference type="GO" id="GO:0030100">
    <property type="term" value="P:regulation of endocytosis"/>
    <property type="evidence" value="ECO:0007669"/>
    <property type="project" value="TreeGrafter"/>
</dbReference>